<evidence type="ECO:0000256" key="2">
    <source>
        <dbReference type="SAM" id="Phobius"/>
    </source>
</evidence>
<reference evidence="3 4" key="1">
    <citation type="submission" date="2018-01" db="EMBL/GenBank/DDBJ databases">
        <title>The complete genome sequence of Chromatium okenii LaCa, a purple sulfur bacterium with a turbulent life.</title>
        <authorList>
            <person name="Luedin S.M."/>
            <person name="Liechti N."/>
            <person name="Storelli N."/>
            <person name="Danza F."/>
            <person name="Wittwer M."/>
            <person name="Pothier J.F."/>
            <person name="Tonolla M.A."/>
        </authorList>
    </citation>
    <scope>NUCLEOTIDE SEQUENCE [LARGE SCALE GENOMIC DNA]</scope>
    <source>
        <strain evidence="3 4">LaCa</strain>
    </source>
</reference>
<dbReference type="RefSeq" id="WP_105072449.1">
    <property type="nucleotide sequence ID" value="NZ_PPGH01000010.1"/>
</dbReference>
<feature type="region of interest" description="Disordered" evidence="1">
    <location>
        <begin position="1"/>
        <end position="29"/>
    </location>
</feature>
<proteinExistence type="predicted"/>
<dbReference type="Proteomes" id="UP000239936">
    <property type="component" value="Unassembled WGS sequence"/>
</dbReference>
<keyword evidence="2" id="KW-1133">Transmembrane helix</keyword>
<comment type="caution">
    <text evidence="3">The sequence shown here is derived from an EMBL/GenBank/DDBJ whole genome shotgun (WGS) entry which is preliminary data.</text>
</comment>
<feature type="transmembrane region" description="Helical" evidence="2">
    <location>
        <begin position="167"/>
        <end position="190"/>
    </location>
</feature>
<feature type="transmembrane region" description="Helical" evidence="2">
    <location>
        <begin position="137"/>
        <end position="155"/>
    </location>
</feature>
<feature type="transmembrane region" description="Helical" evidence="2">
    <location>
        <begin position="248"/>
        <end position="266"/>
    </location>
</feature>
<keyword evidence="4" id="KW-1185">Reference proteome</keyword>
<dbReference type="InterPro" id="IPR036197">
    <property type="entry name" value="NarG-like_sf"/>
</dbReference>
<evidence type="ECO:0000256" key="1">
    <source>
        <dbReference type="SAM" id="MobiDB-lite"/>
    </source>
</evidence>
<feature type="transmembrane region" description="Helical" evidence="2">
    <location>
        <begin position="278"/>
        <end position="303"/>
    </location>
</feature>
<dbReference type="OrthoDB" id="9765258at2"/>
<dbReference type="SUPFAM" id="SSF46548">
    <property type="entry name" value="alpha-helical ferredoxin"/>
    <property type="match status" value="1"/>
</dbReference>
<dbReference type="EMBL" id="PPGH01000010">
    <property type="protein sequence ID" value="PQJ97490.1"/>
    <property type="molecule type" value="Genomic_DNA"/>
</dbReference>
<dbReference type="InterPro" id="IPR012830">
    <property type="entry name" value="Citrate_utilization_prot_B"/>
</dbReference>
<feature type="transmembrane region" description="Helical" evidence="2">
    <location>
        <begin position="346"/>
        <end position="366"/>
    </location>
</feature>
<dbReference type="AlphaFoldDB" id="A0A2S7XUV6"/>
<keyword evidence="2" id="KW-0812">Transmembrane</keyword>
<sequence>MFKVKSPPPPLFQRGEKEKPLFTDKEHEKPPFEKGGLGGFEARRVLNICNVCGYCNGFCDVFDAAQRRPALTAADLAHLAHLCHGCRNCLYSCQYAPPHEFAINVPRTLTQMRQHSDAAHIWPPAFAGAFRHSAMTTLLLTSGATALLLGLIWLLEPNPNVRGFYRVLSLPLMVWLAVIPLSWSALALAIGWRRYWRFTRPNAALVTWRILWLALQDVVLMRNLRGGGHGCNDIDERFSHLRRRLHQGLLAGLGLSFAATLTAMFYHHALGWNAPYSIASIPVLLGTSGGIAIAFATTGLLALQWRGDLTPTTRSARTANSTVLLLLWAVATSGLALLIGRESAAMALLLALHLGVVIALFALLPYSKLVHAGYRIIALVIERIER</sequence>
<feature type="compositionally biased region" description="Basic and acidic residues" evidence="1">
    <location>
        <begin position="14"/>
        <end position="29"/>
    </location>
</feature>
<name>A0A2S7XUV6_9GAMM</name>
<dbReference type="NCBIfam" id="TIGR02484">
    <property type="entry name" value="CitB"/>
    <property type="match status" value="1"/>
</dbReference>
<gene>
    <name evidence="3" type="ORF">CXB77_00930</name>
</gene>
<feature type="transmembrane region" description="Helical" evidence="2">
    <location>
        <begin position="323"/>
        <end position="340"/>
    </location>
</feature>
<evidence type="ECO:0000313" key="4">
    <source>
        <dbReference type="Proteomes" id="UP000239936"/>
    </source>
</evidence>
<accession>A0A2S7XUV6</accession>
<evidence type="ECO:0000313" key="3">
    <source>
        <dbReference type="EMBL" id="PQJ97490.1"/>
    </source>
</evidence>
<organism evidence="3 4">
    <name type="scientific">Chromatium okenii</name>
    <dbReference type="NCBI Taxonomy" id="61644"/>
    <lineage>
        <taxon>Bacteria</taxon>
        <taxon>Pseudomonadati</taxon>
        <taxon>Pseudomonadota</taxon>
        <taxon>Gammaproteobacteria</taxon>
        <taxon>Chromatiales</taxon>
        <taxon>Chromatiaceae</taxon>
        <taxon>Chromatium</taxon>
    </lineage>
</organism>
<protein>
    <submittedName>
        <fullName evidence="3">Signal transduction protein</fullName>
    </submittedName>
</protein>
<dbReference type="SUPFAM" id="SSF103501">
    <property type="entry name" value="Respiratory nitrate reductase 1 gamma chain"/>
    <property type="match status" value="1"/>
</dbReference>
<feature type="compositionally biased region" description="Pro residues" evidence="1">
    <location>
        <begin position="1"/>
        <end position="11"/>
    </location>
</feature>
<keyword evidence="2" id="KW-0472">Membrane</keyword>